<dbReference type="GO" id="GO:0046654">
    <property type="term" value="P:tetrahydrofolate biosynthetic process"/>
    <property type="evidence" value="ECO:0007669"/>
    <property type="project" value="UniProtKB-UniRule"/>
</dbReference>
<dbReference type="SMART" id="SM00905">
    <property type="entry name" value="FolB"/>
    <property type="match status" value="1"/>
</dbReference>
<dbReference type="InterPro" id="IPR043133">
    <property type="entry name" value="GTP-CH-I_C/QueF"/>
</dbReference>
<dbReference type="GO" id="GO:0016853">
    <property type="term" value="F:isomerase activity"/>
    <property type="evidence" value="ECO:0007669"/>
    <property type="project" value="UniProtKB-KW"/>
</dbReference>
<organism evidence="10 11">
    <name type="scientific">Ectothiorhodospira magna</name>
    <dbReference type="NCBI Taxonomy" id="867345"/>
    <lineage>
        <taxon>Bacteria</taxon>
        <taxon>Pseudomonadati</taxon>
        <taxon>Pseudomonadota</taxon>
        <taxon>Gammaproteobacteria</taxon>
        <taxon>Chromatiales</taxon>
        <taxon>Ectothiorhodospiraceae</taxon>
        <taxon>Ectothiorhodospira</taxon>
    </lineage>
</organism>
<evidence type="ECO:0000256" key="5">
    <source>
        <dbReference type="ARBA" id="ARBA00022909"/>
    </source>
</evidence>
<comment type="catalytic activity">
    <reaction evidence="2 8">
        <text>7,8-dihydroneopterin = 6-hydroxymethyl-7,8-dihydropterin + glycolaldehyde</text>
        <dbReference type="Rhea" id="RHEA:10540"/>
        <dbReference type="ChEBI" id="CHEBI:17001"/>
        <dbReference type="ChEBI" id="CHEBI:17071"/>
        <dbReference type="ChEBI" id="CHEBI:44841"/>
        <dbReference type="EC" id="4.1.2.25"/>
    </reaction>
</comment>
<feature type="domain" description="Dihydroneopterin aldolase/epimerase" evidence="9">
    <location>
        <begin position="4"/>
        <end position="114"/>
    </location>
</feature>
<dbReference type="PANTHER" id="PTHR42844:SF1">
    <property type="entry name" value="DIHYDRONEOPTERIN ALDOLASE 1-RELATED"/>
    <property type="match status" value="1"/>
</dbReference>
<proteinExistence type="inferred from homology"/>
<name>A0A1H9FWD6_9GAMM</name>
<dbReference type="GO" id="GO:0004150">
    <property type="term" value="F:dihydroneopterin aldolase activity"/>
    <property type="evidence" value="ECO:0007669"/>
    <property type="project" value="UniProtKB-UniRule"/>
</dbReference>
<evidence type="ECO:0000259" key="9">
    <source>
        <dbReference type="SMART" id="SM00905"/>
    </source>
</evidence>
<reference evidence="10 11" key="1">
    <citation type="submission" date="2016-10" db="EMBL/GenBank/DDBJ databases">
        <authorList>
            <person name="de Groot N.N."/>
        </authorList>
    </citation>
    <scope>NUCLEOTIDE SEQUENCE [LARGE SCALE GENOMIC DNA]</scope>
    <source>
        <strain evidence="10 11">B7-7</strain>
    </source>
</reference>
<dbReference type="FunFam" id="3.30.1130.10:FF:000002">
    <property type="entry name" value="7,8-dihydroneopterin aldolase"/>
    <property type="match status" value="1"/>
</dbReference>
<dbReference type="Gene3D" id="3.30.1130.10">
    <property type="match status" value="1"/>
</dbReference>
<evidence type="ECO:0000256" key="2">
    <source>
        <dbReference type="ARBA" id="ARBA00001353"/>
    </source>
</evidence>
<keyword evidence="6" id="KW-0413">Isomerase</keyword>
<dbReference type="SUPFAM" id="SSF55620">
    <property type="entry name" value="Tetrahydrobiopterin biosynthesis enzymes-like"/>
    <property type="match status" value="1"/>
</dbReference>
<keyword evidence="11" id="KW-1185">Reference proteome</keyword>
<dbReference type="NCBIfam" id="TIGR00525">
    <property type="entry name" value="folB"/>
    <property type="match status" value="1"/>
</dbReference>
<keyword evidence="5 8" id="KW-0289">Folate biosynthesis</keyword>
<evidence type="ECO:0000256" key="7">
    <source>
        <dbReference type="ARBA" id="ARBA00023239"/>
    </source>
</evidence>
<evidence type="ECO:0000256" key="6">
    <source>
        <dbReference type="ARBA" id="ARBA00023235"/>
    </source>
</evidence>
<keyword evidence="7 8" id="KW-0456">Lyase</keyword>
<comment type="pathway">
    <text evidence="3 8">Cofactor biosynthesis; tetrahydrofolate biosynthesis; 2-amino-4-hydroxy-6-hydroxymethyl-7,8-dihydropteridine diphosphate from 7,8-dihydroneopterin triphosphate: step 3/4.</text>
</comment>
<evidence type="ECO:0000256" key="4">
    <source>
        <dbReference type="ARBA" id="ARBA00005708"/>
    </source>
</evidence>
<dbReference type="AlphaFoldDB" id="A0A1H9FWD6"/>
<comment type="similarity">
    <text evidence="4 8">Belongs to the DHNA family.</text>
</comment>
<dbReference type="OrthoDB" id="9810587at2"/>
<dbReference type="GO" id="GO:0046656">
    <property type="term" value="P:folic acid biosynthetic process"/>
    <property type="evidence" value="ECO:0007669"/>
    <property type="project" value="UniProtKB-UniRule"/>
</dbReference>
<dbReference type="Pfam" id="PF02152">
    <property type="entry name" value="FolB"/>
    <property type="match status" value="1"/>
</dbReference>
<dbReference type="RefSeq" id="WP_090209019.1">
    <property type="nucleotide sequence ID" value="NZ_FOFO01000030.1"/>
</dbReference>
<evidence type="ECO:0000256" key="1">
    <source>
        <dbReference type="ARBA" id="ARBA00000693"/>
    </source>
</evidence>
<evidence type="ECO:0000256" key="3">
    <source>
        <dbReference type="ARBA" id="ARBA00005013"/>
    </source>
</evidence>
<gene>
    <name evidence="10" type="ORF">SAMN05421693_13024</name>
</gene>
<dbReference type="EMBL" id="FOFO01000030">
    <property type="protein sequence ID" value="SEQ42177.1"/>
    <property type="molecule type" value="Genomic_DNA"/>
</dbReference>
<evidence type="ECO:0000313" key="11">
    <source>
        <dbReference type="Proteomes" id="UP000199496"/>
    </source>
</evidence>
<dbReference type="EC" id="4.1.2.25" evidence="8"/>
<dbReference type="STRING" id="867345.SAMN05421693_13024"/>
<dbReference type="PANTHER" id="PTHR42844">
    <property type="entry name" value="DIHYDRONEOPTERIN ALDOLASE 1-RELATED"/>
    <property type="match status" value="1"/>
</dbReference>
<sequence>MDIVYIRDLRVKTTVGVFDWEQGIRQTVRLDLELGCDIRQGAGSDHIGDVLDYHAVATRVIAQVEQNRHQLVEAMAEDLARMIMTEFAVPWLRLTLGKPGAVPGAAEVGVCIERGVRG</sequence>
<evidence type="ECO:0000313" key="10">
    <source>
        <dbReference type="EMBL" id="SEQ42177.1"/>
    </source>
</evidence>
<evidence type="ECO:0000256" key="8">
    <source>
        <dbReference type="RuleBase" id="RU362079"/>
    </source>
</evidence>
<dbReference type="InterPro" id="IPR006156">
    <property type="entry name" value="Dihydroneopterin_aldolase"/>
</dbReference>
<dbReference type="NCBIfam" id="TIGR00526">
    <property type="entry name" value="folB_dom"/>
    <property type="match status" value="1"/>
</dbReference>
<accession>A0A1H9FWD6</accession>
<comment type="catalytic activity">
    <reaction evidence="1">
        <text>7,8-dihydroneopterin = 7,8-dihydromonapterin</text>
        <dbReference type="Rhea" id="RHEA:45328"/>
        <dbReference type="ChEBI" id="CHEBI:17001"/>
        <dbReference type="ChEBI" id="CHEBI:71175"/>
        <dbReference type="EC" id="5.1.99.8"/>
    </reaction>
</comment>
<dbReference type="InterPro" id="IPR006157">
    <property type="entry name" value="FolB_dom"/>
</dbReference>
<comment type="function">
    <text evidence="8">Catalyzes the conversion of 7,8-dihydroneopterin to 6-hydroxymethyl-7,8-dihydropterin.</text>
</comment>
<dbReference type="Proteomes" id="UP000199496">
    <property type="component" value="Unassembled WGS sequence"/>
</dbReference>
<dbReference type="GO" id="GO:0005737">
    <property type="term" value="C:cytoplasm"/>
    <property type="evidence" value="ECO:0007669"/>
    <property type="project" value="TreeGrafter"/>
</dbReference>
<dbReference type="UniPathway" id="UPA00077">
    <property type="reaction ID" value="UER00154"/>
</dbReference>
<protein>
    <recommendedName>
        <fullName evidence="8">7,8-dihydroneopterin aldolase</fullName>
        <ecNumber evidence="8">4.1.2.25</ecNumber>
    </recommendedName>
</protein>